<organism evidence="1">
    <name type="scientific">Arundo donax</name>
    <name type="common">Giant reed</name>
    <name type="synonym">Donax arundinaceus</name>
    <dbReference type="NCBI Taxonomy" id="35708"/>
    <lineage>
        <taxon>Eukaryota</taxon>
        <taxon>Viridiplantae</taxon>
        <taxon>Streptophyta</taxon>
        <taxon>Embryophyta</taxon>
        <taxon>Tracheophyta</taxon>
        <taxon>Spermatophyta</taxon>
        <taxon>Magnoliopsida</taxon>
        <taxon>Liliopsida</taxon>
        <taxon>Poales</taxon>
        <taxon>Poaceae</taxon>
        <taxon>PACMAD clade</taxon>
        <taxon>Arundinoideae</taxon>
        <taxon>Arundineae</taxon>
        <taxon>Arundo</taxon>
    </lineage>
</organism>
<reference evidence="1" key="2">
    <citation type="journal article" date="2015" name="Data Brief">
        <title>Shoot transcriptome of the giant reed, Arundo donax.</title>
        <authorList>
            <person name="Barrero R.A."/>
            <person name="Guerrero F.D."/>
            <person name="Moolhuijzen P."/>
            <person name="Goolsby J.A."/>
            <person name="Tidwell J."/>
            <person name="Bellgard S.E."/>
            <person name="Bellgard M.I."/>
        </authorList>
    </citation>
    <scope>NUCLEOTIDE SEQUENCE</scope>
    <source>
        <tissue evidence="1">Shoot tissue taken approximately 20 cm above the soil surface</tissue>
    </source>
</reference>
<protein>
    <submittedName>
        <fullName evidence="1">Uncharacterized protein</fullName>
    </submittedName>
</protein>
<sequence length="39" mass="4394">MVVSDSTVVRFSSNVFTFPHKSIRNSGVQHLLTGLQQYL</sequence>
<dbReference type="EMBL" id="GBRH01259471">
    <property type="protein sequence ID" value="JAD38424.1"/>
    <property type="molecule type" value="Transcribed_RNA"/>
</dbReference>
<proteinExistence type="predicted"/>
<evidence type="ECO:0000313" key="1">
    <source>
        <dbReference type="EMBL" id="JAD38424.1"/>
    </source>
</evidence>
<accession>A0A0A8ZGA0</accession>
<dbReference type="AlphaFoldDB" id="A0A0A8ZGA0"/>
<reference evidence="1" key="1">
    <citation type="submission" date="2014-09" db="EMBL/GenBank/DDBJ databases">
        <authorList>
            <person name="Magalhaes I.L.F."/>
            <person name="Oliveira U."/>
            <person name="Santos F.R."/>
            <person name="Vidigal T.H.D.A."/>
            <person name="Brescovit A.D."/>
            <person name="Santos A.J."/>
        </authorList>
    </citation>
    <scope>NUCLEOTIDE SEQUENCE</scope>
    <source>
        <tissue evidence="1">Shoot tissue taken approximately 20 cm above the soil surface</tissue>
    </source>
</reference>
<name>A0A0A8ZGA0_ARUDO</name>